<organism evidence="2 3">
    <name type="scientific">Cyclobacterium marinum (strain ATCC 25205 / DSM 745 / LMG 13164 / NCIMB 1802)</name>
    <name type="common">Flectobacillus marinus</name>
    <dbReference type="NCBI Taxonomy" id="880070"/>
    <lineage>
        <taxon>Bacteria</taxon>
        <taxon>Pseudomonadati</taxon>
        <taxon>Bacteroidota</taxon>
        <taxon>Cytophagia</taxon>
        <taxon>Cytophagales</taxon>
        <taxon>Cyclobacteriaceae</taxon>
        <taxon>Cyclobacterium</taxon>
    </lineage>
</organism>
<evidence type="ECO:0000256" key="1">
    <source>
        <dbReference type="SAM" id="Phobius"/>
    </source>
</evidence>
<feature type="transmembrane region" description="Helical" evidence="1">
    <location>
        <begin position="171"/>
        <end position="198"/>
    </location>
</feature>
<reference evidence="3" key="1">
    <citation type="submission" date="2011-07" db="EMBL/GenBank/DDBJ databases">
        <title>The complete genome of Cyclobacterium marinum DSM 745.</title>
        <authorList>
            <person name="Lucas S."/>
            <person name="Han J."/>
            <person name="Lapidus A."/>
            <person name="Bruce D."/>
            <person name="Goodwin L."/>
            <person name="Pitluck S."/>
            <person name="Peters L."/>
            <person name="Kyrpides N."/>
            <person name="Mavromatis K."/>
            <person name="Ivanova N."/>
            <person name="Ovchinnikova G."/>
            <person name="Chertkov O."/>
            <person name="Detter J.C."/>
            <person name="Tapia R."/>
            <person name="Han C."/>
            <person name="Land M."/>
            <person name="Hauser L."/>
            <person name="Markowitz V."/>
            <person name="Cheng J.-F."/>
            <person name="Hugenholtz P."/>
            <person name="Woyke T."/>
            <person name="Wu D."/>
            <person name="Tindall B."/>
            <person name="Schuetze A."/>
            <person name="Brambilla E."/>
            <person name="Klenk H.-P."/>
            <person name="Eisen J.A."/>
        </authorList>
    </citation>
    <scope>NUCLEOTIDE SEQUENCE [LARGE SCALE GENOMIC DNA]</scope>
    <source>
        <strain evidence="3">ATCC 25205 / DSM 745 / LMG 13164 / NCIMB 1802</strain>
    </source>
</reference>
<dbReference type="AlphaFoldDB" id="G0J207"/>
<keyword evidence="1" id="KW-1133">Transmembrane helix</keyword>
<accession>G0J207</accession>
<feature type="transmembrane region" description="Helical" evidence="1">
    <location>
        <begin position="271"/>
        <end position="291"/>
    </location>
</feature>
<dbReference type="eggNOG" id="ENOG502ZPI1">
    <property type="taxonomic scope" value="Bacteria"/>
</dbReference>
<name>G0J207_CYCMS</name>
<dbReference type="HOGENOM" id="CLU_541554_0_0_10"/>
<feature type="transmembrane region" description="Helical" evidence="1">
    <location>
        <begin position="355"/>
        <end position="375"/>
    </location>
</feature>
<evidence type="ECO:0000313" key="2">
    <source>
        <dbReference type="EMBL" id="AEL24516.1"/>
    </source>
</evidence>
<keyword evidence="1" id="KW-0812">Transmembrane</keyword>
<evidence type="ECO:0008006" key="4">
    <source>
        <dbReference type="Google" id="ProtNLM"/>
    </source>
</evidence>
<dbReference type="KEGG" id="cmr:Cycma_0742"/>
<dbReference type="Proteomes" id="UP000001635">
    <property type="component" value="Chromosome"/>
</dbReference>
<feature type="transmembrane region" description="Helical" evidence="1">
    <location>
        <begin position="204"/>
        <end position="227"/>
    </location>
</feature>
<keyword evidence="1" id="KW-0472">Membrane</keyword>
<protein>
    <recommendedName>
        <fullName evidence="4">Glycosyltransferase RgtA/B/C/D-like domain-containing protein</fullName>
    </recommendedName>
</protein>
<proteinExistence type="predicted"/>
<feature type="transmembrane region" description="Helical" evidence="1">
    <location>
        <begin position="119"/>
        <end position="138"/>
    </location>
</feature>
<dbReference type="EMBL" id="CP002955">
    <property type="protein sequence ID" value="AEL24516.1"/>
    <property type="molecule type" value="Genomic_DNA"/>
</dbReference>
<feature type="transmembrane region" description="Helical" evidence="1">
    <location>
        <begin position="303"/>
        <end position="323"/>
    </location>
</feature>
<keyword evidence="3" id="KW-1185">Reference proteome</keyword>
<sequence length="503" mass="58487">MFMFNSFRKIYGQNLSISKFTVITVLTLLFLAVLTGTILDFWKYGPYFTPDTVGYFKMIHGNYEDLGVLSPFYSFVLSLPPFNFLSIFDRATVSSIAVFLLAMLFNFKFCQQLKNQNISLFYALGCSLLSWWSFRILGRAHADSHFYVLLLLWLYLFVWKKADEKWNIILMSFLSAVMIWSKLNTLFLVPLLVVWILLSKEKQWLIVIGSILCSWAVYQVVLPENILEIHLSNQVVLEMTPTNPFKHFYENLATWAQVSLGLIFSDFITQYIPLPLAFVLGCLGFVLLSKHIVKFRLKYNDPIYKLVLVSLVYSIFFLGFQQWIGYKEINFRTLFPHLLVLSLALWLVLIQKRKIVALVTLVFLITGHTLIGHYLTWQRNDVYSLFAAKSFHNSDKKQTIDNLLNGKQQQIYTDAPEKIMLSFLYNEVNQIDPRTRFIEGKNYLLSEEESLLARKRSIEALLNGSGIIVLFHLMEIDGLDSRPYVRVHKENGLVIYYLDSLSQ</sequence>
<feature type="transmembrane region" description="Helical" evidence="1">
    <location>
        <begin position="87"/>
        <end position="107"/>
    </location>
</feature>
<evidence type="ECO:0000313" key="3">
    <source>
        <dbReference type="Proteomes" id="UP000001635"/>
    </source>
</evidence>
<feature type="transmembrane region" description="Helical" evidence="1">
    <location>
        <begin position="20"/>
        <end position="42"/>
    </location>
</feature>
<feature type="transmembrane region" description="Helical" evidence="1">
    <location>
        <begin position="329"/>
        <end position="348"/>
    </location>
</feature>
<gene>
    <name evidence="2" type="ordered locus">Cycma_0742</name>
</gene>